<proteinExistence type="predicted"/>
<sequence>MLEKFTDGNMTGMSTRVTLEARRERIPWLCMVLGRSSEFKIKD</sequence>
<reference evidence="1" key="1">
    <citation type="submission" date="2018-02" db="EMBL/GenBank/DDBJ databases">
        <title>Rhizophora mucronata_Transcriptome.</title>
        <authorList>
            <person name="Meera S.P."/>
            <person name="Sreeshan A."/>
            <person name="Augustine A."/>
        </authorList>
    </citation>
    <scope>NUCLEOTIDE SEQUENCE</scope>
    <source>
        <tissue evidence="1">Leaf</tissue>
    </source>
</reference>
<accession>A0A2P2J7V6</accession>
<dbReference type="EMBL" id="GGEC01009060">
    <property type="protein sequence ID" value="MBW89543.1"/>
    <property type="molecule type" value="Transcribed_RNA"/>
</dbReference>
<name>A0A2P2J7V6_RHIMU</name>
<organism evidence="1">
    <name type="scientific">Rhizophora mucronata</name>
    <name type="common">Asiatic mangrove</name>
    <dbReference type="NCBI Taxonomy" id="61149"/>
    <lineage>
        <taxon>Eukaryota</taxon>
        <taxon>Viridiplantae</taxon>
        <taxon>Streptophyta</taxon>
        <taxon>Embryophyta</taxon>
        <taxon>Tracheophyta</taxon>
        <taxon>Spermatophyta</taxon>
        <taxon>Magnoliopsida</taxon>
        <taxon>eudicotyledons</taxon>
        <taxon>Gunneridae</taxon>
        <taxon>Pentapetalae</taxon>
        <taxon>rosids</taxon>
        <taxon>fabids</taxon>
        <taxon>Malpighiales</taxon>
        <taxon>Rhizophoraceae</taxon>
        <taxon>Rhizophora</taxon>
    </lineage>
</organism>
<evidence type="ECO:0000313" key="1">
    <source>
        <dbReference type="EMBL" id="MBW89543.1"/>
    </source>
</evidence>
<dbReference type="EMBL" id="GGEC01009061">
    <property type="protein sequence ID" value="MBW89544.1"/>
    <property type="molecule type" value="Transcribed_RNA"/>
</dbReference>
<dbReference type="AlphaFoldDB" id="A0A2P2J7V6"/>
<protein>
    <submittedName>
        <fullName evidence="1">Uncharacterized protein</fullName>
    </submittedName>
</protein>